<protein>
    <submittedName>
        <fullName evidence="1">Uncharacterized protein</fullName>
    </submittedName>
</protein>
<dbReference type="VEuPathDB" id="VectorBase:GPPI043667"/>
<sequence>MRLLPTLLYSTIICSFLRFSKNEQKAFDNTGLTDNLHQGLKFAGDMFGVRMASGVADLVVKAFSANTNQEIQESKEPETQFKKTATSNLGWSLITSKLTAGILRLVHFDVGKLGALAVNTVIIIAQTIAKTVLLRTNSQSSTNSLNVHLPYDQNSTEDDKQNDHQFHSNYEQNLFDRLMQNPTKKLKQLLSVATDVSLADKLIHMIDDYEEVNDEGACLKLLICKVTPFIWNMQKQFAIYSMSEKERLEQEKKIINESTQILNIESLFTHLPNSSEYQEQSRTCEQRYLFLCNKKV</sequence>
<reference evidence="1" key="2">
    <citation type="submission" date="2020-05" db="UniProtKB">
        <authorList>
            <consortium name="EnsemblMetazoa"/>
        </authorList>
    </citation>
    <scope>IDENTIFICATION</scope>
    <source>
        <strain evidence="1">IAEA</strain>
    </source>
</reference>
<evidence type="ECO:0000313" key="2">
    <source>
        <dbReference type="Proteomes" id="UP000092460"/>
    </source>
</evidence>
<proteinExistence type="predicted"/>
<evidence type="ECO:0000313" key="1">
    <source>
        <dbReference type="EnsemblMetazoa" id="GPPI043667-PA"/>
    </source>
</evidence>
<organism evidence="1 2">
    <name type="scientific">Glossina palpalis gambiensis</name>
    <dbReference type="NCBI Taxonomy" id="67801"/>
    <lineage>
        <taxon>Eukaryota</taxon>
        <taxon>Metazoa</taxon>
        <taxon>Ecdysozoa</taxon>
        <taxon>Arthropoda</taxon>
        <taxon>Hexapoda</taxon>
        <taxon>Insecta</taxon>
        <taxon>Pterygota</taxon>
        <taxon>Neoptera</taxon>
        <taxon>Endopterygota</taxon>
        <taxon>Diptera</taxon>
        <taxon>Brachycera</taxon>
        <taxon>Muscomorpha</taxon>
        <taxon>Hippoboscoidea</taxon>
        <taxon>Glossinidae</taxon>
        <taxon>Glossina</taxon>
    </lineage>
</organism>
<dbReference type="EnsemblMetazoa" id="GPPI043667-RA">
    <property type="protein sequence ID" value="GPPI043667-PA"/>
    <property type="gene ID" value="GPPI043667"/>
</dbReference>
<dbReference type="AlphaFoldDB" id="A0A1B0BXR5"/>
<dbReference type="EMBL" id="JXJN01022301">
    <property type="status" value="NOT_ANNOTATED_CDS"/>
    <property type="molecule type" value="Genomic_DNA"/>
</dbReference>
<dbReference type="Proteomes" id="UP000092460">
    <property type="component" value="Unassembled WGS sequence"/>
</dbReference>
<reference evidence="2" key="1">
    <citation type="submission" date="2015-01" db="EMBL/GenBank/DDBJ databases">
        <authorList>
            <person name="Aksoy S."/>
            <person name="Warren W."/>
            <person name="Wilson R.K."/>
        </authorList>
    </citation>
    <scope>NUCLEOTIDE SEQUENCE [LARGE SCALE GENOMIC DNA]</scope>
    <source>
        <strain evidence="2">IAEA</strain>
    </source>
</reference>
<keyword evidence="2" id="KW-1185">Reference proteome</keyword>
<accession>A0A1B0BXR5</accession>
<name>A0A1B0BXR5_9MUSC</name>